<dbReference type="PROSITE" id="PS51707">
    <property type="entry name" value="CYTH"/>
    <property type="match status" value="1"/>
</dbReference>
<dbReference type="GO" id="GO:0016301">
    <property type="term" value="F:kinase activity"/>
    <property type="evidence" value="ECO:0007669"/>
    <property type="project" value="InterPro"/>
</dbReference>
<evidence type="ECO:0000256" key="15">
    <source>
        <dbReference type="PIRSR" id="PIRSR600823-3"/>
    </source>
</evidence>
<dbReference type="Pfam" id="PF00141">
    <property type="entry name" value="peroxidase"/>
    <property type="match status" value="1"/>
</dbReference>
<evidence type="ECO:0000256" key="11">
    <source>
        <dbReference type="ARBA" id="ARBA00023157"/>
    </source>
</evidence>
<dbReference type="Pfam" id="PF24758">
    <property type="entry name" value="LRR_At5g56370"/>
    <property type="match status" value="1"/>
</dbReference>
<keyword evidence="11 17" id="KW-1015">Disulfide bond</keyword>
<feature type="binding site" evidence="15">
    <location>
        <position position="108"/>
    </location>
    <ligand>
        <name>Ca(2+)</name>
        <dbReference type="ChEBI" id="CHEBI:29108"/>
        <label>1</label>
    </ligand>
</feature>
<accession>A0AAV6M3R4</accession>
<dbReference type="InterPro" id="IPR002016">
    <property type="entry name" value="Haem_peroxidase"/>
</dbReference>
<reference evidence="22 23" key="1">
    <citation type="journal article" date="2021" name="Hortic Res">
        <title>The domestication of Cucurbita argyrosperma as revealed by the genome of its wild relative.</title>
        <authorList>
            <person name="Barrera-Redondo J."/>
            <person name="Sanchez-de la Vega G."/>
            <person name="Aguirre-Liguori J.A."/>
            <person name="Castellanos-Morales G."/>
            <person name="Gutierrez-Guerrero Y.T."/>
            <person name="Aguirre-Dugua X."/>
            <person name="Aguirre-Planter E."/>
            <person name="Tenaillon M.I."/>
            <person name="Lira-Saade R."/>
            <person name="Eguiarte L.E."/>
        </authorList>
    </citation>
    <scope>NUCLEOTIDE SEQUENCE [LARGE SCALE GENOMIC DNA]</scope>
    <source>
        <strain evidence="22">JBR-2021</strain>
    </source>
</reference>
<dbReference type="Proteomes" id="UP000685013">
    <property type="component" value="Chromosome 18"/>
</dbReference>
<dbReference type="InterPro" id="IPR023577">
    <property type="entry name" value="CYTH_domain"/>
</dbReference>
<sequence>MAAAAAAVAATGPTFPRIIGPFPIGRGNQNFAQLQNNAPTNLKQCLTLDYYAKTCPTVLQVVRKEMECAVLSDPRNAAFVVRLHFHDCFVQGCDGSVLLDDTITLQGEKKASTNIHSLKGFRIIDRIKNSLESECPGIVSCADILTIAARDAVILVGGPYWEVPLGRMDSTTAGYELADANLPSANEGLLSIISKFLYQGLSVTDMVALSGAHTIGMARCENFRERIYGDFEATSNNGNNPISKSYLDKLRSICPRVGKAAENNITAMDNVTPEVFDNSYFHMLMRGEGLMNSDQELYSSLLGMETRALVKKYAAEPLAFFQQFSDSMVKLGNITNSDSYFTGEVRTNCRFSGIRTSQNSNKGERRNQRQRESLYNRPYNGGNGQPSKLRLCSFVTHCDHKTPSQSHFCLLKDQVRLVKRKDSDRYEIVSIQDPLSFEKGFFIVIRACQLLAQKNEGIILVGLAGPSGAGKTVFTEKIMNFMPSIAIISMDDYNDASRIVDGNFDDPRLTDYDTLLQNVQDLKAGKQVQVPIYDFKSSSRIGYRTVEAPSSRIVIIEGIYALNERLRPLLDLRVSVRGGVHFDLVKRVLRDIQRAGQEPEEIIHQISETVYPMYKAFIEPDLETAHIKIINKFNPFTGFQSPTYILKSARKITVDQIKAVLSEDHTEHLEQTYDIYLLPPGEDPESCQSYLRMRNKEGKYSLMFEEWVTDNPFIISPRITFEVSVRLLGGLMALGYTIATILKRKSHVFSDHRVCVKIDWLEQLNRQNVQVQGKDRLVVKHVAEQLGLDGSYIPRTYIEQIQLEKLVNEVMALPDDLKSKLSLDEDLVSSPIEALSRASADRVSLRNRNLKSGISQSYTTQREKKLTGYASNNQRFVDSNTESSTMVANQGAITQLSEQISSLNDRMDEFTTRIEELNSKLSFKTNSPSHHNLNLQAETCNGSVPTSCFVSGLGNGSLTGSIIPNSSSFSQLAKDSPLMDEISGIVRGQRQVMHQLDCLSNLLRERDSAGERSRQSSLCAVLSPIPLERRAAEHRQAIFRLLSLVGLKAKFINGLPIRDAIRTSILSRRWRYKWTTLTQLVFDDDCVAMSNDGMYEDLIYFITHVLFLHEGPIHKFHLSATYLQNTPDLDQWMLFLSRKGVRELIIELGDGEWFRVHSCLFNCTKLTLLELYRCELDPPPTFRGFLCLKSLKLHQVLIAPEDIESLISNCPLLESLALSYFDSLVLNIFAPNLKYLYLEGEFRDIYLQNTPLLVAISVALYMNDDTEPFGDISDCNFEKFLGGVPYLEKLTGHIYFTKYLSIGNSARALPVSYIYLRSIELHQVSFEDMNEILVVLRLITSSPNLEELQISGSSNSVAASEAPDLDFWENECPWNCTFGNLKVVKMTDMSGVPHEMEFIKYLLRNSLVLETMSIRPCVYVTDRRLNMLIELLKFRRASSEAEILFI</sequence>
<evidence type="ECO:0000259" key="20">
    <source>
        <dbReference type="PROSITE" id="PS50873"/>
    </source>
</evidence>
<dbReference type="EMBL" id="JAGKQH010000018">
    <property type="protein sequence ID" value="KAG6574015.1"/>
    <property type="molecule type" value="Genomic_DNA"/>
</dbReference>
<keyword evidence="23" id="KW-1185">Reference proteome</keyword>
<dbReference type="InterPro" id="IPR033905">
    <property type="entry name" value="Secretory_peroxidase"/>
</dbReference>
<dbReference type="PROSITE" id="PS00436">
    <property type="entry name" value="PEROXIDASE_2"/>
    <property type="match status" value="1"/>
</dbReference>
<evidence type="ECO:0000259" key="21">
    <source>
        <dbReference type="PROSITE" id="PS51707"/>
    </source>
</evidence>
<dbReference type="InterPro" id="IPR019793">
    <property type="entry name" value="Peroxidases_heam-ligand_BS"/>
</dbReference>
<dbReference type="InterPro" id="IPR055411">
    <property type="entry name" value="LRR_FXL15/At3g58940/PEG3-like"/>
</dbReference>
<feature type="binding site" evidence="15">
    <location>
        <position position="214"/>
    </location>
    <ligand>
        <name>Ca(2+)</name>
        <dbReference type="ChEBI" id="CHEBI:29108"/>
        <label>2</label>
    </ligand>
</feature>
<proteinExistence type="inferred from homology"/>
<feature type="binding site" evidence="15">
    <location>
        <position position="96"/>
    </location>
    <ligand>
        <name>Ca(2+)</name>
        <dbReference type="ChEBI" id="CHEBI:29108"/>
        <label>1</label>
    </ligand>
</feature>
<evidence type="ECO:0000256" key="1">
    <source>
        <dbReference type="ARBA" id="ARBA00000189"/>
    </source>
</evidence>
<evidence type="ECO:0000256" key="7">
    <source>
        <dbReference type="ARBA" id="ARBA00022723"/>
    </source>
</evidence>
<dbReference type="CDD" id="cd02028">
    <property type="entry name" value="UMPK_like"/>
    <property type="match status" value="1"/>
</dbReference>
<dbReference type="PANTHER" id="PTHR31388">
    <property type="entry name" value="PEROXIDASE 72-RELATED"/>
    <property type="match status" value="1"/>
</dbReference>
<dbReference type="PROSITE" id="PS50873">
    <property type="entry name" value="PEROXIDASE_4"/>
    <property type="match status" value="1"/>
</dbReference>
<evidence type="ECO:0000256" key="8">
    <source>
        <dbReference type="ARBA" id="ARBA00022837"/>
    </source>
</evidence>
<evidence type="ECO:0000313" key="23">
    <source>
        <dbReference type="Proteomes" id="UP000685013"/>
    </source>
</evidence>
<keyword evidence="9" id="KW-0560">Oxidoreductase</keyword>
<feature type="binding site" evidence="15">
    <location>
        <position position="92"/>
    </location>
    <ligand>
        <name>Ca(2+)</name>
        <dbReference type="ChEBI" id="CHEBI:29108"/>
        <label>1</label>
    </ligand>
</feature>
<comment type="function">
    <text evidence="2">Removal of H(2)O(2), oxidation of toxic reductants, biosynthesis and degradation of lignin, suberization, auxin catabolism, response to environmental stresses such as wounding, pathogen attack and oxidative stress. These functions might be dependent on each isozyme/isoform in each plant tissue.</text>
</comment>
<comment type="catalytic activity">
    <reaction evidence="1">
        <text>2 a phenolic donor + H2O2 = 2 a phenolic radical donor + 2 H2O</text>
        <dbReference type="Rhea" id="RHEA:56136"/>
        <dbReference type="ChEBI" id="CHEBI:15377"/>
        <dbReference type="ChEBI" id="CHEBI:16240"/>
        <dbReference type="ChEBI" id="CHEBI:139520"/>
        <dbReference type="ChEBI" id="CHEBI:139521"/>
        <dbReference type="EC" id="1.11.1.7"/>
    </reaction>
</comment>
<keyword evidence="5" id="KW-0575">Peroxidase</keyword>
<feature type="site" description="Transition state stabilizer" evidence="16">
    <location>
        <position position="82"/>
    </location>
</feature>
<keyword evidence="18" id="KW-0175">Coiled coil</keyword>
<evidence type="ECO:0000256" key="19">
    <source>
        <dbReference type="SAM" id="MobiDB-lite"/>
    </source>
</evidence>
<dbReference type="SMART" id="SM00579">
    <property type="entry name" value="FBD"/>
    <property type="match status" value="1"/>
</dbReference>
<feature type="binding site" evidence="15">
    <location>
        <position position="90"/>
    </location>
    <ligand>
        <name>Ca(2+)</name>
        <dbReference type="ChEBI" id="CHEBI:29108"/>
        <label>1</label>
    </ligand>
</feature>
<dbReference type="EC" id="1.11.1.7" evidence="4"/>
<dbReference type="GO" id="GO:0020037">
    <property type="term" value="F:heme binding"/>
    <property type="evidence" value="ECO:0007669"/>
    <property type="project" value="InterPro"/>
</dbReference>
<dbReference type="FunFam" id="1.10.520.10:FF:000009">
    <property type="entry name" value="Peroxidase"/>
    <property type="match status" value="1"/>
</dbReference>
<feature type="region of interest" description="Disordered" evidence="19">
    <location>
        <begin position="353"/>
        <end position="382"/>
    </location>
</feature>
<evidence type="ECO:0000256" key="18">
    <source>
        <dbReference type="SAM" id="Coils"/>
    </source>
</evidence>
<dbReference type="GO" id="GO:0006979">
    <property type="term" value="P:response to oxidative stress"/>
    <property type="evidence" value="ECO:0007669"/>
    <property type="project" value="InterPro"/>
</dbReference>
<feature type="domain" description="CYTH" evidence="21">
    <location>
        <begin position="645"/>
        <end position="803"/>
    </location>
</feature>
<feature type="domain" description="Plant heme peroxidase family profile" evidence="20">
    <location>
        <begin position="45"/>
        <end position="353"/>
    </location>
</feature>
<evidence type="ECO:0000256" key="16">
    <source>
        <dbReference type="PIRSR" id="PIRSR600823-4"/>
    </source>
</evidence>
<protein>
    <recommendedName>
        <fullName evidence="4">peroxidase</fullName>
        <ecNumber evidence="4">1.11.1.7</ecNumber>
    </recommendedName>
</protein>
<feature type="disulfide bond" evidence="17">
    <location>
        <begin position="88"/>
        <end position="93"/>
    </location>
</feature>
<comment type="cofactor">
    <cofactor evidence="15">
        <name>heme b</name>
        <dbReference type="ChEBI" id="CHEBI:60344"/>
    </cofactor>
    <text evidence="15">Binds 1 heme b (iron(II)-protoporphyrin IX) group per subunit.</text>
</comment>
<dbReference type="GO" id="GO:0140825">
    <property type="term" value="F:lactoperoxidase activity"/>
    <property type="evidence" value="ECO:0007669"/>
    <property type="project" value="UniProtKB-EC"/>
</dbReference>
<dbReference type="CDD" id="cd00693">
    <property type="entry name" value="secretory_peroxidase"/>
    <property type="match status" value="1"/>
</dbReference>
<feature type="compositionally biased region" description="Basic and acidic residues" evidence="19">
    <location>
        <begin position="362"/>
        <end position="374"/>
    </location>
</feature>
<dbReference type="InterPro" id="IPR006566">
    <property type="entry name" value="FBD"/>
</dbReference>
<keyword evidence="7 15" id="KW-0479">Metal-binding</keyword>
<dbReference type="InterPro" id="IPR019794">
    <property type="entry name" value="Peroxidases_AS"/>
</dbReference>
<evidence type="ECO:0000313" key="22">
    <source>
        <dbReference type="EMBL" id="KAG6574015.1"/>
    </source>
</evidence>
<name>A0AAV6M3R4_9ROSI</name>
<dbReference type="FunFam" id="1.10.420.10:FF:000001">
    <property type="entry name" value="Peroxidase"/>
    <property type="match status" value="1"/>
</dbReference>
<dbReference type="Pfam" id="PF08387">
    <property type="entry name" value="FBD"/>
    <property type="match status" value="1"/>
</dbReference>
<feature type="non-terminal residue" evidence="22">
    <location>
        <position position="1"/>
    </location>
</feature>
<dbReference type="GO" id="GO:0046872">
    <property type="term" value="F:metal ion binding"/>
    <property type="evidence" value="ECO:0007669"/>
    <property type="project" value="UniProtKB-KW"/>
</dbReference>
<evidence type="ECO:0000256" key="12">
    <source>
        <dbReference type="ARBA" id="ARBA00023180"/>
    </source>
</evidence>
<feature type="disulfide bond" evidence="17">
    <location>
        <begin position="55"/>
        <end position="135"/>
    </location>
</feature>
<feature type="coiled-coil region" evidence="18">
    <location>
        <begin position="893"/>
        <end position="920"/>
    </location>
</feature>
<keyword evidence="8 15" id="KW-0106">Calcium</keyword>
<feature type="binding site" evidence="14">
    <location>
        <position position="183"/>
    </location>
    <ligand>
        <name>substrate</name>
    </ligand>
</feature>
<feature type="active site" description="Proton acceptor" evidence="13">
    <location>
        <position position="86"/>
    </location>
</feature>
<evidence type="ECO:0000256" key="17">
    <source>
        <dbReference type="PIRSR" id="PIRSR600823-5"/>
    </source>
</evidence>
<dbReference type="Pfam" id="PF01928">
    <property type="entry name" value="CYTH"/>
    <property type="match status" value="1"/>
</dbReference>
<dbReference type="InterPro" id="IPR006083">
    <property type="entry name" value="PRK/URK"/>
</dbReference>
<dbReference type="PANTHER" id="PTHR31388:SF9">
    <property type="entry name" value="PEROXIDASE 11"/>
    <property type="match status" value="1"/>
</dbReference>
<evidence type="ECO:0000256" key="4">
    <source>
        <dbReference type="ARBA" id="ARBA00012313"/>
    </source>
</evidence>
<evidence type="ECO:0000256" key="9">
    <source>
        <dbReference type="ARBA" id="ARBA00023002"/>
    </source>
</evidence>
<comment type="caution">
    <text evidence="22">The sequence shown here is derived from an EMBL/GenBank/DDBJ whole genome shotgun (WGS) entry which is preliminary data.</text>
</comment>
<keyword evidence="6" id="KW-0349">Heme</keyword>
<dbReference type="InterPro" id="IPR000823">
    <property type="entry name" value="Peroxidase_pln"/>
</dbReference>
<gene>
    <name evidence="22" type="primary">TTM2</name>
    <name evidence="22" type="ORF">SDJN03_27902</name>
</gene>
<keyword evidence="12" id="KW-0325">Glycoprotein</keyword>
<feature type="disulfide bond" evidence="17">
    <location>
        <begin position="220"/>
        <end position="254"/>
    </location>
</feature>
<evidence type="ECO:0000256" key="5">
    <source>
        <dbReference type="ARBA" id="ARBA00022559"/>
    </source>
</evidence>
<feature type="binding site" evidence="15">
    <location>
        <position position="87"/>
    </location>
    <ligand>
        <name>Ca(2+)</name>
        <dbReference type="ChEBI" id="CHEBI:29108"/>
        <label>1</label>
    </ligand>
</feature>
<evidence type="ECO:0000256" key="10">
    <source>
        <dbReference type="ARBA" id="ARBA00023004"/>
    </source>
</evidence>
<feature type="binding site" evidence="15">
    <location>
        <position position="272"/>
    </location>
    <ligand>
        <name>Ca(2+)</name>
        <dbReference type="ChEBI" id="CHEBI:29108"/>
        <label>2</label>
    </ligand>
</feature>
<feature type="binding site" description="axial binding residue" evidence="15">
    <location>
        <position position="213"/>
    </location>
    <ligand>
        <name>heme b</name>
        <dbReference type="ChEBI" id="CHEBI:60344"/>
    </ligand>
    <ligandPart>
        <name>Fe</name>
        <dbReference type="ChEBI" id="CHEBI:18248"/>
    </ligandPart>
</feature>
<evidence type="ECO:0000256" key="13">
    <source>
        <dbReference type="PIRSR" id="PIRSR600823-1"/>
    </source>
</evidence>
<evidence type="ECO:0000256" key="2">
    <source>
        <dbReference type="ARBA" id="ARBA00002322"/>
    </source>
</evidence>
<dbReference type="Pfam" id="PF00485">
    <property type="entry name" value="PRK"/>
    <property type="match status" value="1"/>
</dbReference>
<dbReference type="PROSITE" id="PS00435">
    <property type="entry name" value="PEROXIDASE_1"/>
    <property type="match status" value="1"/>
</dbReference>
<feature type="disulfide bond" evidence="17">
    <location>
        <begin position="141"/>
        <end position="349"/>
    </location>
</feature>
<feature type="binding site" evidence="15">
    <location>
        <position position="269"/>
    </location>
    <ligand>
        <name>Ca(2+)</name>
        <dbReference type="ChEBI" id="CHEBI:29108"/>
        <label>2</label>
    </ligand>
</feature>
<comment type="cofactor">
    <cofactor evidence="15">
        <name>Ca(2+)</name>
        <dbReference type="ChEBI" id="CHEBI:29108"/>
    </cofactor>
    <text evidence="15">Binds 2 calcium ions per subunit.</text>
</comment>
<dbReference type="GO" id="GO:0005524">
    <property type="term" value="F:ATP binding"/>
    <property type="evidence" value="ECO:0007669"/>
    <property type="project" value="InterPro"/>
</dbReference>
<evidence type="ECO:0000256" key="6">
    <source>
        <dbReference type="ARBA" id="ARBA00022617"/>
    </source>
</evidence>
<dbReference type="GO" id="GO:0042744">
    <property type="term" value="P:hydrogen peroxide catabolic process"/>
    <property type="evidence" value="ECO:0007669"/>
    <property type="project" value="InterPro"/>
</dbReference>
<evidence type="ECO:0000256" key="14">
    <source>
        <dbReference type="PIRSR" id="PIRSR600823-2"/>
    </source>
</evidence>
<feature type="binding site" evidence="15">
    <location>
        <position position="277"/>
    </location>
    <ligand>
        <name>Ca(2+)</name>
        <dbReference type="ChEBI" id="CHEBI:29108"/>
        <label>2</label>
    </ligand>
</feature>
<keyword evidence="10 15" id="KW-0408">Iron</keyword>
<feature type="binding site" evidence="15">
    <location>
        <position position="94"/>
    </location>
    <ligand>
        <name>Ca(2+)</name>
        <dbReference type="ChEBI" id="CHEBI:29108"/>
        <label>1</label>
    </ligand>
</feature>
<organism evidence="22 23">
    <name type="scientific">Cucurbita argyrosperma subsp. sororia</name>
    <dbReference type="NCBI Taxonomy" id="37648"/>
    <lineage>
        <taxon>Eukaryota</taxon>
        <taxon>Viridiplantae</taxon>
        <taxon>Streptophyta</taxon>
        <taxon>Embryophyta</taxon>
        <taxon>Tracheophyta</taxon>
        <taxon>Spermatophyta</taxon>
        <taxon>Magnoliopsida</taxon>
        <taxon>eudicotyledons</taxon>
        <taxon>Gunneridae</taxon>
        <taxon>Pentapetalae</taxon>
        <taxon>rosids</taxon>
        <taxon>fabids</taxon>
        <taxon>Cucurbitales</taxon>
        <taxon>Cucurbitaceae</taxon>
        <taxon>Cucurbiteae</taxon>
        <taxon>Cucurbita</taxon>
    </lineage>
</organism>
<comment type="similarity">
    <text evidence="3">Belongs to the peroxidase family. Ascorbate peroxidase subfamily.</text>
</comment>
<evidence type="ECO:0000256" key="3">
    <source>
        <dbReference type="ARBA" id="ARBA00006873"/>
    </source>
</evidence>